<gene>
    <name evidence="1" type="ORF">EUA06_16425</name>
</gene>
<proteinExistence type="predicted"/>
<dbReference type="RefSeq" id="WP_129477735.1">
    <property type="nucleotide sequence ID" value="NZ_SDWS01000007.1"/>
</dbReference>
<dbReference type="AlphaFoldDB" id="A0A4Q2RLA2"/>
<comment type="caution">
    <text evidence="1">The sequence shown here is derived from an EMBL/GenBank/DDBJ whole genome shotgun (WGS) entry which is preliminary data.</text>
</comment>
<dbReference type="OrthoDB" id="3748032at2"/>
<dbReference type="Proteomes" id="UP000291838">
    <property type="component" value="Unassembled WGS sequence"/>
</dbReference>
<name>A0A4Q2RLA2_9ACTN</name>
<protein>
    <submittedName>
        <fullName evidence="1">Uncharacterized protein</fullName>
    </submittedName>
</protein>
<dbReference type="EMBL" id="SDWS01000007">
    <property type="protein sequence ID" value="RYB89551.1"/>
    <property type="molecule type" value="Genomic_DNA"/>
</dbReference>
<organism evidence="1 2">
    <name type="scientific">Nocardioides glacieisoli</name>
    <dbReference type="NCBI Taxonomy" id="1168730"/>
    <lineage>
        <taxon>Bacteria</taxon>
        <taxon>Bacillati</taxon>
        <taxon>Actinomycetota</taxon>
        <taxon>Actinomycetes</taxon>
        <taxon>Propionibacteriales</taxon>
        <taxon>Nocardioidaceae</taxon>
        <taxon>Nocardioides</taxon>
    </lineage>
</organism>
<evidence type="ECO:0000313" key="2">
    <source>
        <dbReference type="Proteomes" id="UP000291838"/>
    </source>
</evidence>
<sequence length="276" mass="29889">MTSNDPDRLVLQKLLTADLGKAIVEDGYDHVGGIVVSAADAVTLDTPDRLLAAYGFEASGQEYVDVVRFAAPPLARLERPSAEERSWPTYPTGFLRADAVVPVWELARTRYSYGAEYWRIRSDGEQKCLSAYQGAARGWRGAQGWRPWSPLVGPRARWRGAELVADVVGDGVLVSAAADAGPEGWEQVRPGVWTAALPLQECEIFEVVLTATWRDVPVRVLRSDGTTSHLLVLSDDEEQALSVGANLVEPGVYEATAPTDELVDVQGVTNELDAAG</sequence>
<evidence type="ECO:0000313" key="1">
    <source>
        <dbReference type="EMBL" id="RYB89551.1"/>
    </source>
</evidence>
<accession>A0A4Q2RLA2</accession>
<keyword evidence="2" id="KW-1185">Reference proteome</keyword>
<reference evidence="1 2" key="1">
    <citation type="submission" date="2019-01" db="EMBL/GenBank/DDBJ databases">
        <title>Novel species of Nocardioides.</title>
        <authorList>
            <person name="Liu Q."/>
            <person name="Xin Y.-H."/>
        </authorList>
    </citation>
    <scope>NUCLEOTIDE SEQUENCE [LARGE SCALE GENOMIC DNA]</scope>
    <source>
        <strain evidence="1 2">HLT3-15</strain>
    </source>
</reference>